<dbReference type="InterPro" id="IPR013783">
    <property type="entry name" value="Ig-like_fold"/>
</dbReference>
<evidence type="ECO:0000313" key="20">
    <source>
        <dbReference type="Proteomes" id="UP000600139"/>
    </source>
</evidence>
<keyword evidence="7" id="KW-0963">Cytoplasm</keyword>
<keyword evidence="10" id="KW-0418">Kinase</keyword>
<dbReference type="Gene3D" id="2.130.10.10">
    <property type="entry name" value="YVTN repeat-like/Quinoprotein amine dehydrogenase"/>
    <property type="match status" value="3"/>
</dbReference>
<evidence type="ECO:0000256" key="8">
    <source>
        <dbReference type="ARBA" id="ARBA00022679"/>
    </source>
</evidence>
<evidence type="ECO:0000256" key="3">
    <source>
        <dbReference type="ARBA" id="ARBA00004496"/>
    </source>
</evidence>
<keyword evidence="11" id="KW-0408">Iron</keyword>
<evidence type="ECO:0000256" key="5">
    <source>
        <dbReference type="ARBA" id="ARBA00017322"/>
    </source>
</evidence>
<dbReference type="InterPro" id="IPR015943">
    <property type="entry name" value="WD40/YVTN_repeat-like_dom_sf"/>
</dbReference>
<dbReference type="InterPro" id="IPR036890">
    <property type="entry name" value="HATPase_C_sf"/>
</dbReference>
<dbReference type="GO" id="GO:0000155">
    <property type="term" value="F:phosphorelay sensor kinase activity"/>
    <property type="evidence" value="ECO:0007669"/>
    <property type="project" value="InterPro"/>
</dbReference>
<keyword evidence="6" id="KW-0004">4Fe-4S</keyword>
<dbReference type="PROSITE" id="PS50109">
    <property type="entry name" value="HIS_KIN"/>
    <property type="match status" value="1"/>
</dbReference>
<feature type="domain" description="Histidine kinase" evidence="18">
    <location>
        <begin position="724"/>
        <end position="920"/>
    </location>
</feature>
<name>A0A934R8S5_9BACT</name>
<dbReference type="SUPFAM" id="SSF55874">
    <property type="entry name" value="ATPase domain of HSP90 chaperone/DNA topoisomerase II/histidine kinase"/>
    <property type="match status" value="1"/>
</dbReference>
<dbReference type="SUPFAM" id="SSF63829">
    <property type="entry name" value="Calcium-dependent phosphotriesterase"/>
    <property type="match status" value="1"/>
</dbReference>
<dbReference type="EMBL" id="JAENIK010000012">
    <property type="protein sequence ID" value="MBK1817560.1"/>
    <property type="molecule type" value="Genomic_DNA"/>
</dbReference>
<dbReference type="Proteomes" id="UP000600139">
    <property type="component" value="Unassembled WGS sequence"/>
</dbReference>
<comment type="caution">
    <text evidence="19">The sequence shown here is derived from an EMBL/GenBank/DDBJ whole genome shotgun (WGS) entry which is preliminary data.</text>
</comment>
<feature type="signal peptide" evidence="17">
    <location>
        <begin position="1"/>
        <end position="17"/>
    </location>
</feature>
<keyword evidence="16" id="KW-0472">Membrane</keyword>
<proteinExistence type="predicted"/>
<evidence type="ECO:0000256" key="12">
    <source>
        <dbReference type="ARBA" id="ARBA00023012"/>
    </source>
</evidence>
<dbReference type="Gene3D" id="2.60.40.10">
    <property type="entry name" value="Immunoglobulins"/>
    <property type="match status" value="1"/>
</dbReference>
<dbReference type="RefSeq" id="WP_200352500.1">
    <property type="nucleotide sequence ID" value="NZ_BAABHZ010000001.1"/>
</dbReference>
<dbReference type="GO" id="GO:0046983">
    <property type="term" value="F:protein dimerization activity"/>
    <property type="evidence" value="ECO:0007669"/>
    <property type="project" value="InterPro"/>
</dbReference>
<evidence type="ECO:0000256" key="1">
    <source>
        <dbReference type="ARBA" id="ARBA00000085"/>
    </source>
</evidence>
<dbReference type="InterPro" id="IPR004358">
    <property type="entry name" value="Sig_transdc_His_kin-like_C"/>
</dbReference>
<evidence type="ECO:0000256" key="15">
    <source>
        <dbReference type="ARBA" id="ARBA00030800"/>
    </source>
</evidence>
<evidence type="ECO:0000256" key="6">
    <source>
        <dbReference type="ARBA" id="ARBA00022485"/>
    </source>
</evidence>
<dbReference type="PANTHER" id="PTHR24421:SF63">
    <property type="entry name" value="SENSOR HISTIDINE KINASE DESK"/>
    <property type="match status" value="1"/>
</dbReference>
<comment type="function">
    <text evidence="14">Member of the two-component regulatory system NreB/NreC involved in the control of dissimilatory nitrate/nitrite reduction in response to oxygen. NreB functions as a direct oxygen sensor histidine kinase which is autophosphorylated, in the absence of oxygen, probably at the conserved histidine residue, and transfers its phosphate group probably to a conserved aspartate residue of NreC. NreB/NreC activates the expression of the nitrate (narGHJI) and nitrite (nir) reductase operons, as well as the putative nitrate transporter gene narT.</text>
</comment>
<keyword evidence="12" id="KW-0902">Two-component regulatory system</keyword>
<comment type="cofactor">
    <cofactor evidence="2">
        <name>[4Fe-4S] cluster</name>
        <dbReference type="ChEBI" id="CHEBI:49883"/>
    </cofactor>
</comment>
<dbReference type="GO" id="GO:0005737">
    <property type="term" value="C:cytoplasm"/>
    <property type="evidence" value="ECO:0007669"/>
    <property type="project" value="UniProtKB-SubCell"/>
</dbReference>
<dbReference type="PANTHER" id="PTHR24421">
    <property type="entry name" value="NITRATE/NITRITE SENSOR PROTEIN NARX-RELATED"/>
    <property type="match status" value="1"/>
</dbReference>
<dbReference type="InterPro" id="IPR011110">
    <property type="entry name" value="Reg_prop"/>
</dbReference>
<dbReference type="Pfam" id="PF07494">
    <property type="entry name" value="Reg_prop"/>
    <property type="match status" value="1"/>
</dbReference>
<dbReference type="GO" id="GO:0016020">
    <property type="term" value="C:membrane"/>
    <property type="evidence" value="ECO:0007669"/>
    <property type="project" value="InterPro"/>
</dbReference>
<evidence type="ECO:0000256" key="16">
    <source>
        <dbReference type="SAM" id="Phobius"/>
    </source>
</evidence>
<evidence type="ECO:0000256" key="13">
    <source>
        <dbReference type="ARBA" id="ARBA00023014"/>
    </source>
</evidence>
<dbReference type="InterPro" id="IPR050482">
    <property type="entry name" value="Sensor_HK_TwoCompSys"/>
</dbReference>
<dbReference type="EC" id="2.7.13.3" evidence="4"/>
<dbReference type="InterPro" id="IPR011123">
    <property type="entry name" value="Y_Y_Y"/>
</dbReference>
<evidence type="ECO:0000256" key="14">
    <source>
        <dbReference type="ARBA" id="ARBA00024827"/>
    </source>
</evidence>
<comment type="catalytic activity">
    <reaction evidence="1">
        <text>ATP + protein L-histidine = ADP + protein N-phospho-L-histidine.</text>
        <dbReference type="EC" id="2.7.13.3"/>
    </reaction>
</comment>
<dbReference type="Pfam" id="PF07730">
    <property type="entry name" value="HisKA_3"/>
    <property type="match status" value="1"/>
</dbReference>
<feature type="transmembrane region" description="Helical" evidence="16">
    <location>
        <begin position="679"/>
        <end position="701"/>
    </location>
</feature>
<dbReference type="InterPro" id="IPR011047">
    <property type="entry name" value="Quinoprotein_ADH-like_sf"/>
</dbReference>
<dbReference type="PRINTS" id="PR00344">
    <property type="entry name" value="BCTRLSENSOR"/>
</dbReference>
<dbReference type="Gene3D" id="3.30.565.10">
    <property type="entry name" value="Histidine kinase-like ATPase, C-terminal domain"/>
    <property type="match status" value="1"/>
</dbReference>
<dbReference type="SMART" id="SM00387">
    <property type="entry name" value="HATPase_c"/>
    <property type="match status" value="1"/>
</dbReference>
<evidence type="ECO:0000313" key="19">
    <source>
        <dbReference type="EMBL" id="MBK1817560.1"/>
    </source>
</evidence>
<reference evidence="19" key="1">
    <citation type="submission" date="2021-01" db="EMBL/GenBank/DDBJ databases">
        <title>Modified the classification status of verrucomicrobia.</title>
        <authorList>
            <person name="Feng X."/>
        </authorList>
    </citation>
    <scope>NUCLEOTIDE SEQUENCE</scope>
    <source>
        <strain evidence="19">JCM 18052</strain>
    </source>
</reference>
<keyword evidence="13" id="KW-0411">Iron-sulfur</keyword>
<dbReference type="InterPro" id="IPR003594">
    <property type="entry name" value="HATPase_dom"/>
</dbReference>
<keyword evidence="8" id="KW-0808">Transferase</keyword>
<evidence type="ECO:0000256" key="7">
    <source>
        <dbReference type="ARBA" id="ARBA00022490"/>
    </source>
</evidence>
<keyword evidence="16" id="KW-1133">Transmembrane helix</keyword>
<dbReference type="SUPFAM" id="SSF50998">
    <property type="entry name" value="Quinoprotein alcohol dehydrogenase-like"/>
    <property type="match status" value="1"/>
</dbReference>
<evidence type="ECO:0000256" key="17">
    <source>
        <dbReference type="SAM" id="SignalP"/>
    </source>
</evidence>
<organism evidence="19 20">
    <name type="scientific">Luteolibacter yonseiensis</name>
    <dbReference type="NCBI Taxonomy" id="1144680"/>
    <lineage>
        <taxon>Bacteria</taxon>
        <taxon>Pseudomonadati</taxon>
        <taxon>Verrucomicrobiota</taxon>
        <taxon>Verrucomicrobiia</taxon>
        <taxon>Verrucomicrobiales</taxon>
        <taxon>Verrucomicrobiaceae</taxon>
        <taxon>Luteolibacter</taxon>
    </lineage>
</organism>
<gene>
    <name evidence="19" type="ORF">JIN84_18215</name>
</gene>
<comment type="subcellular location">
    <subcellularLocation>
        <location evidence="3">Cytoplasm</location>
    </subcellularLocation>
</comment>
<keyword evidence="16" id="KW-0812">Transmembrane</keyword>
<evidence type="ECO:0000256" key="4">
    <source>
        <dbReference type="ARBA" id="ARBA00012438"/>
    </source>
</evidence>
<dbReference type="GO" id="GO:0046872">
    <property type="term" value="F:metal ion binding"/>
    <property type="evidence" value="ECO:0007669"/>
    <property type="project" value="UniProtKB-KW"/>
</dbReference>
<dbReference type="Pfam" id="PF07495">
    <property type="entry name" value="Y_Y_Y"/>
    <property type="match status" value="1"/>
</dbReference>
<dbReference type="Gene3D" id="1.20.5.1930">
    <property type="match status" value="1"/>
</dbReference>
<sequence length="926" mass="101583">MRYFPLIFLLLVLCVSAAEFSTPARVLVRVWQSQDGLPSNVVRSMVQAGDGYIWVATAEGVARFDGFDFELVEPEGDLRRYRLAYSRLFTTRSGGVWAATYQGGLFKVSDGRMKRVLDNLRRPGPPRVMQLVEDADGGIFYKRGQEIGRISDDGAVTVVTPTDGLLQLLAEDLKKQETGGRIVVDGKNPELHDRSGGVWTVGSAGGLAIVKDGEAPISVDLPLRGQAYAVNELMEDSEGNVWVASPINGLVRVRHARVDVLDTNEDQIERAVWALTEDHAGTWWIANRRGGLNRWTTGESEYVQLSSSRSASAIFEDKDFKLWVASRDGSVYRYDDGVFKPQFVKTQVPSKVRSITQDEKGTLWFGGSQGLASYASEKVRRYGREDGVGDMDLTVVQPFPGGKIIAGTASGRILLGDADGFETVAKPEVLKHQWVSGIYPVSKKETWVSTLGSGLYLWNGKKWYCYDADDGLPDSRLTCVLDDGRGCIWLGSLGGIIRAERKQLLAHAADAEAAVQWLRLDHTDGLPSRECIGGYQPAGWLARDGLLWFPTGSGIARVRPDLVKRNTVPPPVYLQSARANGVPHPVVSGPITTEPGRARLEFRFVGLSFSAPEKINYRARLAGLDDSWRELGDQRVAAFEAVPPGKYTFEVMAVNGDGLRSAAPARIAVVIEPRFWETAWFYVSVGALVVFIAVGSGWAAARMRMKSRIQALKIRNAREGERSRIARDLHDDLGASLTEISILAALAAEDAEKTALQPSLDQLSVKAKHVVGSLDEIVWAVNPREDTLRSLVEYIAAFAREFLDIARVPLRTDVVREIPEFPLATPQRHGVFLAAREALNNIVKHSGATEVRLRIGLEEKALEIQIEDNGCGFEPDYAAGGGGNGLGNLKQRMQEAGGNCRIETFRKQGTTVFLTLPLLTPAKPLS</sequence>
<feature type="chain" id="PRO_5037711740" description="Oxygen sensor histidine kinase NreB" evidence="17">
    <location>
        <begin position="18"/>
        <end position="926"/>
    </location>
</feature>
<keyword evidence="17" id="KW-0732">Signal</keyword>
<keyword evidence="20" id="KW-1185">Reference proteome</keyword>
<evidence type="ECO:0000259" key="18">
    <source>
        <dbReference type="PROSITE" id="PS50109"/>
    </source>
</evidence>
<evidence type="ECO:0000256" key="2">
    <source>
        <dbReference type="ARBA" id="ARBA00001966"/>
    </source>
</evidence>
<evidence type="ECO:0000256" key="9">
    <source>
        <dbReference type="ARBA" id="ARBA00022723"/>
    </source>
</evidence>
<evidence type="ECO:0000256" key="11">
    <source>
        <dbReference type="ARBA" id="ARBA00023004"/>
    </source>
</evidence>
<dbReference type="Pfam" id="PF02518">
    <property type="entry name" value="HATPase_c"/>
    <property type="match status" value="1"/>
</dbReference>
<accession>A0A934R8S5</accession>
<dbReference type="InterPro" id="IPR005467">
    <property type="entry name" value="His_kinase_dom"/>
</dbReference>
<dbReference type="GO" id="GO:0051539">
    <property type="term" value="F:4 iron, 4 sulfur cluster binding"/>
    <property type="evidence" value="ECO:0007669"/>
    <property type="project" value="UniProtKB-KW"/>
</dbReference>
<evidence type="ECO:0000256" key="10">
    <source>
        <dbReference type="ARBA" id="ARBA00022777"/>
    </source>
</evidence>
<dbReference type="AlphaFoldDB" id="A0A934R8S5"/>
<dbReference type="InterPro" id="IPR011712">
    <property type="entry name" value="Sig_transdc_His_kin_sub3_dim/P"/>
</dbReference>
<keyword evidence="9" id="KW-0479">Metal-binding</keyword>
<protein>
    <recommendedName>
        <fullName evidence="5">Oxygen sensor histidine kinase NreB</fullName>
        <ecNumber evidence="4">2.7.13.3</ecNumber>
    </recommendedName>
    <alternativeName>
        <fullName evidence="15">Nitrogen regulation protein B</fullName>
    </alternativeName>
</protein>
<dbReference type="CDD" id="cd16917">
    <property type="entry name" value="HATPase_UhpB-NarQ-NarX-like"/>
    <property type="match status" value="1"/>
</dbReference>